<evidence type="ECO:0008006" key="3">
    <source>
        <dbReference type="Google" id="ProtNLM"/>
    </source>
</evidence>
<dbReference type="EMBL" id="OU893343">
    <property type="protein sequence ID" value="CAG9784128.1"/>
    <property type="molecule type" value="Genomic_DNA"/>
</dbReference>
<protein>
    <recommendedName>
        <fullName evidence="3">ATP-dependent DNA helicase</fullName>
    </recommendedName>
</protein>
<dbReference type="Proteomes" id="UP001153714">
    <property type="component" value="Chromosome 12"/>
</dbReference>
<evidence type="ECO:0000313" key="1">
    <source>
        <dbReference type="EMBL" id="CAG9784128.1"/>
    </source>
</evidence>
<evidence type="ECO:0000313" key="2">
    <source>
        <dbReference type="Proteomes" id="UP001153714"/>
    </source>
</evidence>
<dbReference type="AlphaFoldDB" id="A0A9N9QVD9"/>
<proteinExistence type="predicted"/>
<reference evidence="1" key="1">
    <citation type="submission" date="2021-12" db="EMBL/GenBank/DDBJ databases">
        <authorList>
            <person name="King R."/>
        </authorList>
    </citation>
    <scope>NUCLEOTIDE SEQUENCE</scope>
</reference>
<reference evidence="1" key="2">
    <citation type="submission" date="2022-10" db="EMBL/GenBank/DDBJ databases">
        <authorList>
            <consortium name="ENA_rothamsted_submissions"/>
            <consortium name="culmorum"/>
            <person name="King R."/>
        </authorList>
    </citation>
    <scope>NUCLEOTIDE SEQUENCE</scope>
</reference>
<name>A0A9N9QVD9_9NEOP</name>
<accession>A0A9N9QVD9</accession>
<gene>
    <name evidence="1" type="ORF">DIATSA_LOCUS2240</name>
</gene>
<dbReference type="OrthoDB" id="272985at2759"/>
<keyword evidence="2" id="KW-1185">Reference proteome</keyword>
<sequence length="127" mass="14510">MGTNHDPFDLIEILQGDVSRLTEEQRLIFDCVCHSEDSNLGKILFIDAPSGMGKMFLTKVILEKKHGRRISYQFPSGIPAHKINIKVGVVVGAKKSMTTKIMKMITFSDQITIKRDRSRDFNRVWSR</sequence>
<organism evidence="1 2">
    <name type="scientific">Diatraea saccharalis</name>
    <name type="common">sugarcane borer</name>
    <dbReference type="NCBI Taxonomy" id="40085"/>
    <lineage>
        <taxon>Eukaryota</taxon>
        <taxon>Metazoa</taxon>
        <taxon>Ecdysozoa</taxon>
        <taxon>Arthropoda</taxon>
        <taxon>Hexapoda</taxon>
        <taxon>Insecta</taxon>
        <taxon>Pterygota</taxon>
        <taxon>Neoptera</taxon>
        <taxon>Endopterygota</taxon>
        <taxon>Lepidoptera</taxon>
        <taxon>Glossata</taxon>
        <taxon>Ditrysia</taxon>
        <taxon>Pyraloidea</taxon>
        <taxon>Crambidae</taxon>
        <taxon>Crambinae</taxon>
        <taxon>Diatraea</taxon>
    </lineage>
</organism>